<keyword evidence="3 7" id="KW-0812">Transmembrane</keyword>
<protein>
    <submittedName>
        <fullName evidence="8">Na+/glucose cotransporter</fullName>
    </submittedName>
</protein>
<feature type="transmembrane region" description="Helical" evidence="7">
    <location>
        <begin position="410"/>
        <end position="431"/>
    </location>
</feature>
<dbReference type="KEGG" id="ddb:E7747_09640"/>
<proteinExistence type="inferred from homology"/>
<evidence type="ECO:0000256" key="2">
    <source>
        <dbReference type="ARBA" id="ARBA00006434"/>
    </source>
</evidence>
<dbReference type="InterPro" id="IPR001734">
    <property type="entry name" value="Na/solute_symporter"/>
</dbReference>
<keyword evidence="9" id="KW-1185">Reference proteome</keyword>
<dbReference type="NCBIfam" id="TIGR00813">
    <property type="entry name" value="sss"/>
    <property type="match status" value="1"/>
</dbReference>
<feature type="transmembrane region" description="Helical" evidence="7">
    <location>
        <begin position="154"/>
        <end position="176"/>
    </location>
</feature>
<reference evidence="9" key="1">
    <citation type="submission" date="2019-02" db="EMBL/GenBank/DDBJ databases">
        <title>Isolation and identification of novel species under the genus Muribaculum.</title>
        <authorList>
            <person name="Miyake S."/>
            <person name="Ding Y."/>
            <person name="Low A."/>
            <person name="Soh M."/>
            <person name="Seedorf H."/>
        </authorList>
    </citation>
    <scope>NUCLEOTIDE SEQUENCE [LARGE SCALE GENOMIC DNA]</scope>
    <source>
        <strain evidence="9">H5</strain>
    </source>
</reference>
<feature type="transmembrane region" description="Helical" evidence="7">
    <location>
        <begin position="239"/>
        <end position="257"/>
    </location>
</feature>
<dbReference type="RefSeq" id="WP_136415644.1">
    <property type="nucleotide sequence ID" value="NZ_CAXHQF010000014.1"/>
</dbReference>
<dbReference type="GO" id="GO:0005886">
    <property type="term" value="C:plasma membrane"/>
    <property type="evidence" value="ECO:0007669"/>
    <property type="project" value="TreeGrafter"/>
</dbReference>
<evidence type="ECO:0000256" key="6">
    <source>
        <dbReference type="RuleBase" id="RU362091"/>
    </source>
</evidence>
<gene>
    <name evidence="8" type="ORF">E7747_09640</name>
</gene>
<feature type="transmembrane region" description="Helical" evidence="7">
    <location>
        <begin position="81"/>
        <end position="102"/>
    </location>
</feature>
<evidence type="ECO:0000256" key="4">
    <source>
        <dbReference type="ARBA" id="ARBA00022989"/>
    </source>
</evidence>
<feature type="transmembrane region" description="Helical" evidence="7">
    <location>
        <begin position="438"/>
        <end position="462"/>
    </location>
</feature>
<evidence type="ECO:0000313" key="9">
    <source>
        <dbReference type="Proteomes" id="UP000297149"/>
    </source>
</evidence>
<dbReference type="Pfam" id="PF00474">
    <property type="entry name" value="SSF"/>
    <property type="match status" value="1"/>
</dbReference>
<dbReference type="Gene3D" id="1.20.1730.10">
    <property type="entry name" value="Sodium/glucose cotransporter"/>
    <property type="match status" value="1"/>
</dbReference>
<dbReference type="EMBL" id="CP039396">
    <property type="protein sequence ID" value="QCD42518.1"/>
    <property type="molecule type" value="Genomic_DNA"/>
</dbReference>
<dbReference type="PANTHER" id="PTHR11819">
    <property type="entry name" value="SOLUTE CARRIER FAMILY 5"/>
    <property type="match status" value="1"/>
</dbReference>
<keyword evidence="4 7" id="KW-1133">Transmembrane helix</keyword>
<keyword evidence="5 7" id="KW-0472">Membrane</keyword>
<comment type="subcellular location">
    <subcellularLocation>
        <location evidence="1">Membrane</location>
        <topology evidence="1">Multi-pass membrane protein</topology>
    </subcellularLocation>
</comment>
<dbReference type="AlphaFoldDB" id="A0A4V1D3C4"/>
<feature type="transmembrane region" description="Helical" evidence="7">
    <location>
        <begin position="123"/>
        <end position="148"/>
    </location>
</feature>
<evidence type="ECO:0000256" key="7">
    <source>
        <dbReference type="SAM" id="Phobius"/>
    </source>
</evidence>
<name>A0A4V1D3C4_9BACT</name>
<feature type="transmembrane region" description="Helical" evidence="7">
    <location>
        <begin position="468"/>
        <end position="490"/>
    </location>
</feature>
<accession>A0A4V1D3C4</accession>
<dbReference type="PANTHER" id="PTHR11819:SF195">
    <property type="entry name" value="SODIUM_GLUCOSE COTRANSPORTER 4"/>
    <property type="match status" value="1"/>
</dbReference>
<dbReference type="Proteomes" id="UP000297149">
    <property type="component" value="Chromosome"/>
</dbReference>
<evidence type="ECO:0000256" key="5">
    <source>
        <dbReference type="ARBA" id="ARBA00023136"/>
    </source>
</evidence>
<dbReference type="GO" id="GO:0005412">
    <property type="term" value="F:D-glucose:sodium symporter activity"/>
    <property type="evidence" value="ECO:0007669"/>
    <property type="project" value="TreeGrafter"/>
</dbReference>
<sequence>MNDLSMRPMDWVVLIAYFVVLLAIGLWASSKTKKGSHKFLAGNSLKWHHIGFSMWGTNVGPSMLIASASAGFAAGIVSGNYAWYAFVFIALLAFVFAPRYLGEKITTLPEFMGKRFGESTRNMLAWYTIVTVLISWLALTLFAGGIIIRQVFGIPMWFSAFILLAISAFFTIIGGLRAIAYTNVYQMVLLIFVSATLTVVGIWHLGGESVVGGINTLADSSVVPSHYWNLFQPNDHKEFPWLPILLGYPISGLWFWCTDQSMVQPVLAARDLNEGQKGANFTGWLKILDVAIYIIPGVVCFALWKKGFFGDAIIEPDHAYMTLVSSLFPVGMVGLVIAVLTAALISTIGSALNALSTVFTMDIYVKNINTEATQAEIVRTGHIVTVVGALVSILITIAVDNIKGMDLFNVFQSVLSFIAPPMAAVFVMGVFWKRCTTLAANIVLTFGTIFSIGCGVLYLWVIPNATEHVHFMMLSFLIFVVLIITMIAVSMMDKATVERAPMTVIKGRMSLSVQMAWLALAVVMVGLYVFFNGH</sequence>
<feature type="transmembrane region" description="Helical" evidence="7">
    <location>
        <begin position="377"/>
        <end position="398"/>
    </location>
</feature>
<evidence type="ECO:0000313" key="8">
    <source>
        <dbReference type="EMBL" id="QCD42518.1"/>
    </source>
</evidence>
<feature type="transmembrane region" description="Helical" evidence="7">
    <location>
        <begin position="50"/>
        <end position="75"/>
    </location>
</feature>
<evidence type="ECO:0000256" key="3">
    <source>
        <dbReference type="ARBA" id="ARBA00022692"/>
    </source>
</evidence>
<feature type="transmembrane region" description="Helical" evidence="7">
    <location>
        <begin position="188"/>
        <end position="206"/>
    </location>
</feature>
<dbReference type="PROSITE" id="PS50283">
    <property type="entry name" value="NA_SOLUT_SYMP_3"/>
    <property type="match status" value="1"/>
</dbReference>
<feature type="transmembrane region" description="Helical" evidence="7">
    <location>
        <begin position="324"/>
        <end position="356"/>
    </location>
</feature>
<feature type="transmembrane region" description="Helical" evidence="7">
    <location>
        <begin position="12"/>
        <end position="29"/>
    </location>
</feature>
<evidence type="ECO:0000256" key="1">
    <source>
        <dbReference type="ARBA" id="ARBA00004141"/>
    </source>
</evidence>
<feature type="transmembrane region" description="Helical" evidence="7">
    <location>
        <begin position="511"/>
        <end position="531"/>
    </location>
</feature>
<dbReference type="InterPro" id="IPR038377">
    <property type="entry name" value="Na/Glc_symporter_sf"/>
</dbReference>
<feature type="transmembrane region" description="Helical" evidence="7">
    <location>
        <begin position="278"/>
        <end position="304"/>
    </location>
</feature>
<comment type="similarity">
    <text evidence="2 6">Belongs to the sodium:solute symporter (SSF) (TC 2.A.21) family.</text>
</comment>
<organism evidence="8 9">
    <name type="scientific">Duncaniella dubosii</name>
    <dbReference type="NCBI Taxonomy" id="2518971"/>
    <lineage>
        <taxon>Bacteria</taxon>
        <taxon>Pseudomonadati</taxon>
        <taxon>Bacteroidota</taxon>
        <taxon>Bacteroidia</taxon>
        <taxon>Bacteroidales</taxon>
        <taxon>Muribaculaceae</taxon>
        <taxon>Duncaniella</taxon>
    </lineage>
</organism>